<comment type="subcellular location">
    <subcellularLocation>
        <location evidence="1">Membrane</location>
    </subcellularLocation>
</comment>
<evidence type="ECO:0000256" key="3">
    <source>
        <dbReference type="ARBA" id="ARBA00022989"/>
    </source>
</evidence>
<dbReference type="GO" id="GO:0016020">
    <property type="term" value="C:membrane"/>
    <property type="evidence" value="ECO:0007669"/>
    <property type="project" value="UniProtKB-SubCell"/>
</dbReference>
<dbReference type="HOGENOM" id="CLU_1036660_0_0_2"/>
<feature type="transmembrane region" description="Helical" evidence="5">
    <location>
        <begin position="20"/>
        <end position="43"/>
    </location>
</feature>
<evidence type="ECO:0000256" key="5">
    <source>
        <dbReference type="SAM" id="Phobius"/>
    </source>
</evidence>
<dbReference type="GeneID" id="26009880"/>
<dbReference type="InterPro" id="IPR045275">
    <property type="entry name" value="MscS_archaea/bacteria_type"/>
</dbReference>
<evidence type="ECO:0000313" key="8">
    <source>
        <dbReference type="EMBL" id="ALG81417.1"/>
    </source>
</evidence>
<evidence type="ECO:0000256" key="4">
    <source>
        <dbReference type="ARBA" id="ARBA00023136"/>
    </source>
</evidence>
<keyword evidence="10" id="KW-1185">Reference proteome</keyword>
<reference evidence="7 10" key="1">
    <citation type="journal article" date="2015" name="ISME J.">
        <title>Elemental sulfur and acetate can support life of a novel strictly anaerobic haloarchaeon.</title>
        <authorList>
            <person name="Sorokin D.Y."/>
            <person name="Kublanov I.V."/>
            <person name="Gavrilov S.N."/>
            <person name="Rojo D."/>
            <person name="Roman P."/>
            <person name="Golyshin P.N."/>
            <person name="Slepak V.Z."/>
            <person name="Smedile F."/>
            <person name="Ferrer M."/>
            <person name="Messina E."/>
            <person name="La Cono V."/>
            <person name="Yakimov M.M."/>
        </authorList>
    </citation>
    <scope>NUCLEOTIDE SEQUENCE [LARGE SCALE GENOMIC DNA]</scope>
    <source>
        <strain evidence="7 10">HSR2</strain>
    </source>
</reference>
<keyword evidence="2 5" id="KW-0812">Transmembrane</keyword>
<dbReference type="EMBL" id="CP011564">
    <property type="protein sequence ID" value="ALG81417.1"/>
    <property type="molecule type" value="Genomic_DNA"/>
</dbReference>
<keyword evidence="4 5" id="KW-0472">Membrane</keyword>
<keyword evidence="3 5" id="KW-1133">Transmembrane helix</keyword>
<proteinExistence type="predicted"/>
<dbReference type="InterPro" id="IPR006685">
    <property type="entry name" value="MscS_channel_2nd"/>
</dbReference>
<reference evidence="9" key="2">
    <citation type="submission" date="2015-05" db="EMBL/GenBank/DDBJ databases">
        <title>Complete genome sequence of Halanaeroarchaeum sulfurireducens type strain M27-SA2, a sulfate-reducer haloarchaeon from marine anoxic lake Medee.</title>
        <authorList>
            <person name="Messina E."/>
            <person name="Kublanov I.V."/>
            <person name="Toshchakov S."/>
            <person name="Arcadi E."/>
            <person name="La Spada G."/>
            <person name="La Cono V."/>
            <person name="Yakimov M.M."/>
        </authorList>
    </citation>
    <scope>NUCLEOTIDE SEQUENCE [LARGE SCALE GENOMIC DNA]</scope>
    <source>
        <strain evidence="9">M27-SA2</strain>
    </source>
</reference>
<protein>
    <submittedName>
        <fullName evidence="7">Potassium efflux system KefA protein / small-conductance mechanosensitive channel</fullName>
    </submittedName>
</protein>
<reference evidence="8 9" key="3">
    <citation type="journal article" date="2016" name="Stand. Genomic Sci.">
        <title>Complete genome sequence of 'Halanaeroarchaeum sulfurireducens' M27-SA2, a sulfur-reducing and acetate-oxidizing haloarchaeon from the deep-sea hypersaline anoxic lake Medee.</title>
        <authorList>
            <person name="Messina E."/>
            <person name="Sorokin D.Y."/>
            <person name="Kublanov I.V."/>
            <person name="Toshchakov S."/>
            <person name="Lopatina A."/>
            <person name="Arcadi E."/>
            <person name="Smedile F."/>
            <person name="La Spada G."/>
            <person name="La Cono V."/>
            <person name="Yakimov M.M."/>
        </authorList>
    </citation>
    <scope>NUCLEOTIDE SEQUENCE [LARGE SCALE GENOMIC DNA]</scope>
    <source>
        <strain evidence="8 9">M27-SA2</strain>
    </source>
</reference>
<dbReference type="OrthoDB" id="121853at2157"/>
<dbReference type="InterPro" id="IPR010920">
    <property type="entry name" value="LSM_dom_sf"/>
</dbReference>
<dbReference type="PANTHER" id="PTHR30221:SF1">
    <property type="entry name" value="SMALL-CONDUCTANCE MECHANOSENSITIVE CHANNEL"/>
    <property type="match status" value="1"/>
</dbReference>
<feature type="transmembrane region" description="Helical" evidence="5">
    <location>
        <begin position="81"/>
        <end position="101"/>
    </location>
</feature>
<evidence type="ECO:0000313" key="7">
    <source>
        <dbReference type="EMBL" id="AKH97016.1"/>
    </source>
</evidence>
<dbReference type="SUPFAM" id="SSF50182">
    <property type="entry name" value="Sm-like ribonucleoproteins"/>
    <property type="match status" value="1"/>
</dbReference>
<gene>
    <name evidence="8" type="ORF">HLASA_0514</name>
    <name evidence="7" type="ORF">HLASF_0517</name>
</gene>
<evidence type="ECO:0000256" key="2">
    <source>
        <dbReference type="ARBA" id="ARBA00022692"/>
    </source>
</evidence>
<dbReference type="PANTHER" id="PTHR30221">
    <property type="entry name" value="SMALL-CONDUCTANCE MECHANOSENSITIVE CHANNEL"/>
    <property type="match status" value="1"/>
</dbReference>
<dbReference type="KEGG" id="hsu:HLASF_0517"/>
<dbReference type="Gene3D" id="1.10.287.1260">
    <property type="match status" value="1"/>
</dbReference>
<dbReference type="Pfam" id="PF00924">
    <property type="entry name" value="MS_channel_2nd"/>
    <property type="match status" value="1"/>
</dbReference>
<dbReference type="AlphaFoldDB" id="A0A0F7P731"/>
<dbReference type="GO" id="GO:0008381">
    <property type="term" value="F:mechanosensitive monoatomic ion channel activity"/>
    <property type="evidence" value="ECO:0007669"/>
    <property type="project" value="InterPro"/>
</dbReference>
<evidence type="ECO:0000313" key="9">
    <source>
        <dbReference type="Proteomes" id="UP000060390"/>
    </source>
</evidence>
<dbReference type="Proteomes" id="UP000060390">
    <property type="component" value="Chromosome"/>
</dbReference>
<sequence length="268" mass="29188">MVNGTLVNDLLPNPSVYLRIIRFLAILIIGIILTRAAIVPVIRRVLRKREAGTETIHSVVSLTSVIGYFLSFTIALQAANFGSIVTILGAMTAALVVAMGFGMRDQISNIVAGFLIYGSNPFIVGDYIKSQTAEGVVESIDLVSTTLSGSSSQKIVVPNAQLTTEELRNYTKASRTKASIRVTLPLEQLVEGTELLKDLVDKRSEVLDDPAPDIFYSETDGEVYAEIHFSLETSRNAKEIKSDILEDFTRQMVEAGLADMGDLDENEG</sequence>
<dbReference type="RefSeq" id="WP_050047827.1">
    <property type="nucleotide sequence ID" value="NZ_CP008874.1"/>
</dbReference>
<dbReference type="Proteomes" id="UP000069906">
    <property type="component" value="Chromosome"/>
</dbReference>
<evidence type="ECO:0000313" key="10">
    <source>
        <dbReference type="Proteomes" id="UP000069906"/>
    </source>
</evidence>
<feature type="domain" description="Mechanosensitive ion channel MscS" evidence="6">
    <location>
        <begin position="106"/>
        <end position="172"/>
    </location>
</feature>
<evidence type="ECO:0000259" key="6">
    <source>
        <dbReference type="Pfam" id="PF00924"/>
    </source>
</evidence>
<dbReference type="Gene3D" id="2.30.30.60">
    <property type="match status" value="1"/>
</dbReference>
<name>A0A0F7P731_9EURY</name>
<dbReference type="EMBL" id="CP008874">
    <property type="protein sequence ID" value="AKH97016.1"/>
    <property type="molecule type" value="Genomic_DNA"/>
</dbReference>
<feature type="transmembrane region" description="Helical" evidence="5">
    <location>
        <begin position="55"/>
        <end position="75"/>
    </location>
</feature>
<dbReference type="InterPro" id="IPR023408">
    <property type="entry name" value="MscS_beta-dom_sf"/>
</dbReference>
<organism evidence="7 10">
    <name type="scientific">Halanaeroarchaeum sulfurireducens</name>
    <dbReference type="NCBI Taxonomy" id="1604004"/>
    <lineage>
        <taxon>Archaea</taxon>
        <taxon>Methanobacteriati</taxon>
        <taxon>Methanobacteriota</taxon>
        <taxon>Stenosarchaea group</taxon>
        <taxon>Halobacteria</taxon>
        <taxon>Halobacteriales</taxon>
        <taxon>Halobacteriaceae</taxon>
        <taxon>Halanaeroarchaeum</taxon>
    </lineage>
</organism>
<accession>A0A0F7P731</accession>
<dbReference type="STRING" id="1604004.HLASA_0514"/>
<dbReference type="KEGG" id="hsf:HLASA_0514"/>
<evidence type="ECO:0000256" key="1">
    <source>
        <dbReference type="ARBA" id="ARBA00004370"/>
    </source>
</evidence>